<reference evidence="1" key="1">
    <citation type="submission" date="2015-07" db="EMBL/GenBank/DDBJ databases">
        <title>Adaptation to a free-living lifestyle via gene acquisitions in the diplomonad Trepomonas sp. PC1.</title>
        <authorList>
            <person name="Xu F."/>
            <person name="Jerlstrom-Hultqvist J."/>
            <person name="Kolisko M."/>
            <person name="Simpson A.G.B."/>
            <person name="Roger A.J."/>
            <person name="Svard S.G."/>
            <person name="Andersson J.O."/>
        </authorList>
    </citation>
    <scope>NUCLEOTIDE SEQUENCE</scope>
    <source>
        <strain evidence="1">PC1</strain>
    </source>
</reference>
<organism evidence="1">
    <name type="scientific">Trepomonas sp. PC1</name>
    <dbReference type="NCBI Taxonomy" id="1076344"/>
    <lineage>
        <taxon>Eukaryota</taxon>
        <taxon>Metamonada</taxon>
        <taxon>Diplomonadida</taxon>
        <taxon>Hexamitidae</taxon>
        <taxon>Hexamitinae</taxon>
        <taxon>Trepomonas</taxon>
    </lineage>
</organism>
<sequence>FRCHSLWNSQNFLYVLFKLRYIFHSKMGCGLYEANLKNIFSDLYPESSITCGKNIFISTPCEKIKYNMSYFKETECFCQLCSVKNLPVISKPNHRQDQLPKLIQENTSEERTSIRNVTIGWIFQNYLYTHILHHQSHSINQSKLHVLQVLLFQLYLQLLNIKQITLHQMNQMSQSILDFSQQHLQSEAMRRFTSVPSKYYGVFEDSEEDDIQIADEQKFQQILFTSEQMAQKIQRTRTLITISSSKVMRCCYRQNHLTSGIKTSRKSDLCTRTACVKTKKRFVAIVKLGNIQRTIYHDLIRN</sequence>
<name>A0A146JYL7_9EUKA</name>
<gene>
    <name evidence="1" type="ORF">TPC1_30695</name>
</gene>
<feature type="non-terminal residue" evidence="1">
    <location>
        <position position="1"/>
    </location>
</feature>
<evidence type="ECO:0000313" key="1">
    <source>
        <dbReference type="EMBL" id="JAP89810.1"/>
    </source>
</evidence>
<protein>
    <submittedName>
        <fullName evidence="1">Uncharacterized protein</fullName>
    </submittedName>
</protein>
<dbReference type="EMBL" id="GDID01006796">
    <property type="protein sequence ID" value="JAP89810.1"/>
    <property type="molecule type" value="Transcribed_RNA"/>
</dbReference>
<accession>A0A146JYL7</accession>
<proteinExistence type="predicted"/>
<dbReference type="AlphaFoldDB" id="A0A146JYL7"/>